<accession>A0AAV4J336</accession>
<sequence length="123" mass="13173">MKTKSMRILGIIYIKLDLDLALIISTLGVSNVFLSIITVVVQQLLTRKRDAILRSDVWHSLPAGSQSVSVALRLASPLTAAADHHSPPTTAIIRTAAVSCPDGQYSLAHITLDLASPPLCSLF</sequence>
<protein>
    <recommendedName>
        <fullName evidence="4">G-protein coupled receptors family 1 profile domain-containing protein</fullName>
    </recommendedName>
</protein>
<name>A0AAV4J336_9GAST</name>
<gene>
    <name evidence="2" type="ORF">ElyMa_006785600</name>
</gene>
<evidence type="ECO:0000256" key="1">
    <source>
        <dbReference type="SAM" id="Phobius"/>
    </source>
</evidence>
<dbReference type="Proteomes" id="UP000762676">
    <property type="component" value="Unassembled WGS sequence"/>
</dbReference>
<evidence type="ECO:0000313" key="3">
    <source>
        <dbReference type="Proteomes" id="UP000762676"/>
    </source>
</evidence>
<proteinExistence type="predicted"/>
<dbReference type="EMBL" id="BMAT01013602">
    <property type="protein sequence ID" value="GFS16058.1"/>
    <property type="molecule type" value="Genomic_DNA"/>
</dbReference>
<keyword evidence="3" id="KW-1185">Reference proteome</keyword>
<evidence type="ECO:0008006" key="4">
    <source>
        <dbReference type="Google" id="ProtNLM"/>
    </source>
</evidence>
<keyword evidence="1" id="KW-0472">Membrane</keyword>
<evidence type="ECO:0000313" key="2">
    <source>
        <dbReference type="EMBL" id="GFS16058.1"/>
    </source>
</evidence>
<dbReference type="AlphaFoldDB" id="A0AAV4J336"/>
<comment type="caution">
    <text evidence="2">The sequence shown here is derived from an EMBL/GenBank/DDBJ whole genome shotgun (WGS) entry which is preliminary data.</text>
</comment>
<organism evidence="2 3">
    <name type="scientific">Elysia marginata</name>
    <dbReference type="NCBI Taxonomy" id="1093978"/>
    <lineage>
        <taxon>Eukaryota</taxon>
        <taxon>Metazoa</taxon>
        <taxon>Spiralia</taxon>
        <taxon>Lophotrochozoa</taxon>
        <taxon>Mollusca</taxon>
        <taxon>Gastropoda</taxon>
        <taxon>Heterobranchia</taxon>
        <taxon>Euthyneura</taxon>
        <taxon>Panpulmonata</taxon>
        <taxon>Sacoglossa</taxon>
        <taxon>Placobranchoidea</taxon>
        <taxon>Plakobranchidae</taxon>
        <taxon>Elysia</taxon>
    </lineage>
</organism>
<feature type="transmembrane region" description="Helical" evidence="1">
    <location>
        <begin position="20"/>
        <end position="45"/>
    </location>
</feature>
<reference evidence="2 3" key="1">
    <citation type="journal article" date="2021" name="Elife">
        <title>Chloroplast acquisition without the gene transfer in kleptoplastic sea slugs, Plakobranchus ocellatus.</title>
        <authorList>
            <person name="Maeda T."/>
            <person name="Takahashi S."/>
            <person name="Yoshida T."/>
            <person name="Shimamura S."/>
            <person name="Takaki Y."/>
            <person name="Nagai Y."/>
            <person name="Toyoda A."/>
            <person name="Suzuki Y."/>
            <person name="Arimoto A."/>
            <person name="Ishii H."/>
            <person name="Satoh N."/>
            <person name="Nishiyama T."/>
            <person name="Hasebe M."/>
            <person name="Maruyama T."/>
            <person name="Minagawa J."/>
            <person name="Obokata J."/>
            <person name="Shigenobu S."/>
        </authorList>
    </citation>
    <scope>NUCLEOTIDE SEQUENCE [LARGE SCALE GENOMIC DNA]</scope>
</reference>
<keyword evidence="1" id="KW-1133">Transmembrane helix</keyword>
<keyword evidence="1" id="KW-0812">Transmembrane</keyword>